<dbReference type="STRING" id="459525.SAMN04488137_3614"/>
<keyword evidence="3" id="KW-0309">Germination</keyword>
<evidence type="ECO:0000259" key="9">
    <source>
        <dbReference type="Pfam" id="PF25198"/>
    </source>
</evidence>
<dbReference type="InterPro" id="IPR057336">
    <property type="entry name" value="GerAC_N"/>
</dbReference>
<evidence type="ECO:0000259" key="8">
    <source>
        <dbReference type="Pfam" id="PF05504"/>
    </source>
</evidence>
<dbReference type="NCBIfam" id="TIGR02887">
    <property type="entry name" value="spore_ger_x_C"/>
    <property type="match status" value="1"/>
</dbReference>
<dbReference type="InterPro" id="IPR046953">
    <property type="entry name" value="Spore_GerAC-like_C"/>
</dbReference>
<evidence type="ECO:0000313" key="11">
    <source>
        <dbReference type="Proteomes" id="UP000199544"/>
    </source>
</evidence>
<keyword evidence="5" id="KW-0472">Membrane</keyword>
<evidence type="ECO:0000256" key="2">
    <source>
        <dbReference type="ARBA" id="ARBA00007886"/>
    </source>
</evidence>
<evidence type="ECO:0000313" key="10">
    <source>
        <dbReference type="EMBL" id="SDN11623.1"/>
    </source>
</evidence>
<dbReference type="RefSeq" id="WP_090236465.1">
    <property type="nucleotide sequence ID" value="NZ_FNHW01000001.1"/>
</dbReference>
<evidence type="ECO:0000256" key="1">
    <source>
        <dbReference type="ARBA" id="ARBA00004635"/>
    </source>
</evidence>
<dbReference type="Pfam" id="PF25198">
    <property type="entry name" value="Spore_GerAC_N"/>
    <property type="match status" value="1"/>
</dbReference>
<dbReference type="GO" id="GO:0016020">
    <property type="term" value="C:membrane"/>
    <property type="evidence" value="ECO:0007669"/>
    <property type="project" value="UniProtKB-SubCell"/>
</dbReference>
<dbReference type="GO" id="GO:0009847">
    <property type="term" value="P:spore germination"/>
    <property type="evidence" value="ECO:0007669"/>
    <property type="project" value="InterPro"/>
</dbReference>
<gene>
    <name evidence="10" type="ORF">SAMN04488137_3614</name>
</gene>
<keyword evidence="7" id="KW-0449">Lipoprotein</keyword>
<keyword evidence="6" id="KW-0564">Palmitate</keyword>
<dbReference type="InterPro" id="IPR038501">
    <property type="entry name" value="Spore_GerAC_C_sf"/>
</dbReference>
<feature type="domain" description="Spore germination protein N-terminal" evidence="9">
    <location>
        <begin position="24"/>
        <end position="199"/>
    </location>
</feature>
<evidence type="ECO:0000256" key="5">
    <source>
        <dbReference type="ARBA" id="ARBA00023136"/>
    </source>
</evidence>
<protein>
    <submittedName>
        <fullName evidence="10">Spore germination protein KC</fullName>
    </submittedName>
</protein>
<accession>A0A1G9YTA2</accession>
<dbReference type="Proteomes" id="UP000199544">
    <property type="component" value="Unassembled WGS sequence"/>
</dbReference>
<evidence type="ECO:0000256" key="4">
    <source>
        <dbReference type="ARBA" id="ARBA00022729"/>
    </source>
</evidence>
<dbReference type="EMBL" id="FNHW01000001">
    <property type="protein sequence ID" value="SDN11623.1"/>
    <property type="molecule type" value="Genomic_DNA"/>
</dbReference>
<sequence>MKRRIGIFLMVCLQLLLLTGCWSKKELNDLALVSAVGLDLNKQGKYVGTFQFVNPGNVTGSFQGGGGGQGNAVSVYSATGDNIDEISRRMATKVSRNLYYAHANLVVISDKLAKKKGVLPILDAFDRDATFRNTATVVIAHDAKAADLIKTLTAIDKLPANKVIKLLRFSERVWGASLNIMMIDVIKDLTDDGKQPLISGFNLKGSSSTGEKVSNIMQSTPQAAPVVDGLALFKHGKLVGWIDGKKARGAVWTLNKIKKTEININKKGRKEAIALEVIRQNTSISTSVKNRTAQLNVRVETEGNIGETKVPVNLKDPHVIADLEKGFEKQVKSEIKAAIKEAQAKKTDIFGFGDAVHRSQPETWKRISKNWDEDYFAKANVKVKVDVFVRRTGLRNNSFLSGAK</sequence>
<feature type="domain" description="Spore germination GerAC-like C-terminal" evidence="8">
    <location>
        <begin position="228"/>
        <end position="393"/>
    </location>
</feature>
<reference evidence="11" key="1">
    <citation type="submission" date="2016-10" db="EMBL/GenBank/DDBJ databases">
        <authorList>
            <person name="Varghese N."/>
            <person name="Submissions S."/>
        </authorList>
    </citation>
    <scope>NUCLEOTIDE SEQUENCE [LARGE SCALE GENOMIC DNA]</scope>
    <source>
        <strain evidence="11">CGMCC 1.6854</strain>
    </source>
</reference>
<dbReference type="PROSITE" id="PS51257">
    <property type="entry name" value="PROKAR_LIPOPROTEIN"/>
    <property type="match status" value="1"/>
</dbReference>
<proteinExistence type="inferred from homology"/>
<dbReference type="AlphaFoldDB" id="A0A1G9YTA2"/>
<organism evidence="10 11">
    <name type="scientific">Fictibacillus solisalsi</name>
    <dbReference type="NCBI Taxonomy" id="459525"/>
    <lineage>
        <taxon>Bacteria</taxon>
        <taxon>Bacillati</taxon>
        <taxon>Bacillota</taxon>
        <taxon>Bacilli</taxon>
        <taxon>Bacillales</taxon>
        <taxon>Fictibacillaceae</taxon>
        <taxon>Fictibacillus</taxon>
    </lineage>
</organism>
<keyword evidence="11" id="KW-1185">Reference proteome</keyword>
<comment type="subcellular location">
    <subcellularLocation>
        <location evidence="1">Membrane</location>
        <topology evidence="1">Lipid-anchor</topology>
    </subcellularLocation>
</comment>
<dbReference type="Pfam" id="PF05504">
    <property type="entry name" value="Spore_GerAC"/>
    <property type="match status" value="1"/>
</dbReference>
<evidence type="ECO:0000256" key="7">
    <source>
        <dbReference type="ARBA" id="ARBA00023288"/>
    </source>
</evidence>
<dbReference type="Gene3D" id="3.30.300.210">
    <property type="entry name" value="Nutrient germinant receptor protein C, domain 3"/>
    <property type="match status" value="1"/>
</dbReference>
<comment type="similarity">
    <text evidence="2">Belongs to the GerABKC lipoprotein family.</text>
</comment>
<dbReference type="OrthoDB" id="9816067at2"/>
<keyword evidence="4" id="KW-0732">Signal</keyword>
<evidence type="ECO:0000256" key="3">
    <source>
        <dbReference type="ARBA" id="ARBA00022544"/>
    </source>
</evidence>
<name>A0A1G9YTA2_9BACL</name>
<dbReference type="InterPro" id="IPR008844">
    <property type="entry name" value="Spore_GerAC-like"/>
</dbReference>
<dbReference type="PANTHER" id="PTHR35789">
    <property type="entry name" value="SPORE GERMINATION PROTEIN B3"/>
    <property type="match status" value="1"/>
</dbReference>
<dbReference type="PANTHER" id="PTHR35789:SF1">
    <property type="entry name" value="SPORE GERMINATION PROTEIN B3"/>
    <property type="match status" value="1"/>
</dbReference>
<evidence type="ECO:0000256" key="6">
    <source>
        <dbReference type="ARBA" id="ARBA00023139"/>
    </source>
</evidence>